<comment type="caution">
    <text evidence="1">The sequence shown here is derived from an EMBL/GenBank/DDBJ whole genome shotgun (WGS) entry which is preliminary data.</text>
</comment>
<evidence type="ECO:0000313" key="2">
    <source>
        <dbReference type="Proteomes" id="UP000789860"/>
    </source>
</evidence>
<name>A0ACA9LVA7_9GLOM</name>
<dbReference type="EMBL" id="CAJVPM010008166">
    <property type="protein sequence ID" value="CAG8552705.1"/>
    <property type="molecule type" value="Genomic_DNA"/>
</dbReference>
<gene>
    <name evidence="1" type="ORF">SCALOS_LOCUS5238</name>
</gene>
<dbReference type="Proteomes" id="UP000789860">
    <property type="component" value="Unassembled WGS sequence"/>
</dbReference>
<accession>A0ACA9LVA7</accession>
<sequence length="48" mass="5601">MLKDLLKIQTSTKNDEGNPKSRKERRIPIPIESKNMKAKKRKIPIPTE</sequence>
<proteinExistence type="predicted"/>
<organism evidence="1 2">
    <name type="scientific">Scutellospora calospora</name>
    <dbReference type="NCBI Taxonomy" id="85575"/>
    <lineage>
        <taxon>Eukaryota</taxon>
        <taxon>Fungi</taxon>
        <taxon>Fungi incertae sedis</taxon>
        <taxon>Mucoromycota</taxon>
        <taxon>Glomeromycotina</taxon>
        <taxon>Glomeromycetes</taxon>
        <taxon>Diversisporales</taxon>
        <taxon>Gigasporaceae</taxon>
        <taxon>Scutellospora</taxon>
    </lineage>
</organism>
<keyword evidence="2" id="KW-1185">Reference proteome</keyword>
<evidence type="ECO:0000313" key="1">
    <source>
        <dbReference type="EMBL" id="CAG8552705.1"/>
    </source>
</evidence>
<protein>
    <submittedName>
        <fullName evidence="1">9847_t:CDS:1</fullName>
    </submittedName>
</protein>
<feature type="non-terminal residue" evidence="1">
    <location>
        <position position="48"/>
    </location>
</feature>
<reference evidence="1" key="1">
    <citation type="submission" date="2021-06" db="EMBL/GenBank/DDBJ databases">
        <authorList>
            <person name="Kallberg Y."/>
            <person name="Tangrot J."/>
            <person name="Rosling A."/>
        </authorList>
    </citation>
    <scope>NUCLEOTIDE SEQUENCE</scope>
    <source>
        <strain evidence="1">AU212A</strain>
    </source>
</reference>